<dbReference type="STRING" id="27342.A0A0H2S931"/>
<protein>
    <recommendedName>
        <fullName evidence="8">Ima1 N-terminal domain-containing protein</fullName>
    </recommendedName>
</protein>
<dbReference type="Pfam" id="PF09779">
    <property type="entry name" value="Ima1_N"/>
    <property type="match status" value="1"/>
</dbReference>
<feature type="transmembrane region" description="Helical" evidence="7">
    <location>
        <begin position="527"/>
        <end position="549"/>
    </location>
</feature>
<keyword evidence="10" id="KW-1185">Reference proteome</keyword>
<feature type="transmembrane region" description="Helical" evidence="7">
    <location>
        <begin position="210"/>
        <end position="233"/>
    </location>
</feature>
<evidence type="ECO:0000256" key="7">
    <source>
        <dbReference type="SAM" id="Phobius"/>
    </source>
</evidence>
<reference evidence="9 10" key="1">
    <citation type="submission" date="2015-04" db="EMBL/GenBank/DDBJ databases">
        <title>Complete genome sequence of Schizopora paradoxa KUC8140, a cosmopolitan wood degrader in East Asia.</title>
        <authorList>
            <consortium name="DOE Joint Genome Institute"/>
            <person name="Min B."/>
            <person name="Park H."/>
            <person name="Jang Y."/>
            <person name="Kim J.-J."/>
            <person name="Kim K.H."/>
            <person name="Pangilinan J."/>
            <person name="Lipzen A."/>
            <person name="Riley R."/>
            <person name="Grigoriev I.V."/>
            <person name="Spatafora J.W."/>
            <person name="Choi I.-G."/>
        </authorList>
    </citation>
    <scope>NUCLEOTIDE SEQUENCE [LARGE SCALE GENOMIC DNA]</scope>
    <source>
        <strain evidence="9 10">KUC8140</strain>
    </source>
</reference>
<evidence type="ECO:0000313" key="9">
    <source>
        <dbReference type="EMBL" id="KLO20762.1"/>
    </source>
</evidence>
<dbReference type="PANTHER" id="PTHR28538">
    <property type="entry name" value="INTEGRAL INNER NUCLEAR MEMBRANE PROTEIN IMA1"/>
    <property type="match status" value="1"/>
</dbReference>
<dbReference type="GO" id="GO:0044732">
    <property type="term" value="C:mitotic spindle pole body"/>
    <property type="evidence" value="ECO:0007669"/>
    <property type="project" value="TreeGrafter"/>
</dbReference>
<proteinExistence type="predicted"/>
<keyword evidence="2 7" id="KW-0812">Transmembrane</keyword>
<comment type="subcellular location">
    <subcellularLocation>
        <location evidence="1">Nucleus inner membrane</location>
        <topology evidence="1">Multi-pass membrane protein</topology>
    </subcellularLocation>
</comment>
<dbReference type="GO" id="GO:0071765">
    <property type="term" value="P:nuclear inner membrane organization"/>
    <property type="evidence" value="ECO:0007669"/>
    <property type="project" value="InterPro"/>
</dbReference>
<evidence type="ECO:0000256" key="3">
    <source>
        <dbReference type="ARBA" id="ARBA00022989"/>
    </source>
</evidence>
<feature type="transmembrane region" description="Helical" evidence="7">
    <location>
        <begin position="281"/>
        <end position="304"/>
    </location>
</feature>
<feature type="transmembrane region" description="Helical" evidence="7">
    <location>
        <begin position="239"/>
        <end position="260"/>
    </location>
</feature>
<feature type="transmembrane region" description="Helical" evidence="7">
    <location>
        <begin position="316"/>
        <end position="339"/>
    </location>
</feature>
<accession>A0A0H2S931</accession>
<gene>
    <name evidence="9" type="ORF">SCHPADRAFT_992074</name>
</gene>
<dbReference type="EMBL" id="KQ085882">
    <property type="protein sequence ID" value="KLO20762.1"/>
    <property type="molecule type" value="Genomic_DNA"/>
</dbReference>
<evidence type="ECO:0000256" key="4">
    <source>
        <dbReference type="ARBA" id="ARBA00023136"/>
    </source>
</evidence>
<dbReference type="InterPro" id="IPR042321">
    <property type="entry name" value="Ima1"/>
</dbReference>
<dbReference type="PANTHER" id="PTHR28538:SF1">
    <property type="entry name" value="INTEGRAL INNER NUCLEAR MEMBRANE PROTEIN IMA1"/>
    <property type="match status" value="1"/>
</dbReference>
<evidence type="ECO:0000313" key="10">
    <source>
        <dbReference type="Proteomes" id="UP000053477"/>
    </source>
</evidence>
<evidence type="ECO:0000256" key="2">
    <source>
        <dbReference type="ARBA" id="ARBA00022692"/>
    </source>
</evidence>
<evidence type="ECO:0000256" key="6">
    <source>
        <dbReference type="SAM" id="MobiDB-lite"/>
    </source>
</evidence>
<feature type="region of interest" description="Disordered" evidence="6">
    <location>
        <begin position="358"/>
        <end position="384"/>
    </location>
</feature>
<dbReference type="GO" id="GO:0005637">
    <property type="term" value="C:nuclear inner membrane"/>
    <property type="evidence" value="ECO:0007669"/>
    <property type="project" value="UniProtKB-SubCell"/>
</dbReference>
<evidence type="ECO:0000256" key="1">
    <source>
        <dbReference type="ARBA" id="ARBA00004473"/>
    </source>
</evidence>
<dbReference type="InterPro" id="IPR018617">
    <property type="entry name" value="Ima1_N"/>
</dbReference>
<dbReference type="AlphaFoldDB" id="A0A0H2S931"/>
<dbReference type="GO" id="GO:0034506">
    <property type="term" value="C:chromosome, centromeric core domain"/>
    <property type="evidence" value="ECO:0007669"/>
    <property type="project" value="TreeGrafter"/>
</dbReference>
<organism evidence="9 10">
    <name type="scientific">Schizopora paradoxa</name>
    <dbReference type="NCBI Taxonomy" id="27342"/>
    <lineage>
        <taxon>Eukaryota</taxon>
        <taxon>Fungi</taxon>
        <taxon>Dikarya</taxon>
        <taxon>Basidiomycota</taxon>
        <taxon>Agaricomycotina</taxon>
        <taxon>Agaricomycetes</taxon>
        <taxon>Hymenochaetales</taxon>
        <taxon>Schizoporaceae</taxon>
        <taxon>Schizopora</taxon>
    </lineage>
</organism>
<keyword evidence="4 7" id="KW-0472">Membrane</keyword>
<keyword evidence="5" id="KW-0539">Nucleus</keyword>
<dbReference type="Proteomes" id="UP000053477">
    <property type="component" value="Unassembled WGS sequence"/>
</dbReference>
<dbReference type="InParanoid" id="A0A0H2S931"/>
<dbReference type="GO" id="GO:0034992">
    <property type="term" value="C:microtubule organizing center attachment site"/>
    <property type="evidence" value="ECO:0007669"/>
    <property type="project" value="TreeGrafter"/>
</dbReference>
<keyword evidence="3 7" id="KW-1133">Transmembrane helix</keyword>
<evidence type="ECO:0000259" key="8">
    <source>
        <dbReference type="Pfam" id="PF09779"/>
    </source>
</evidence>
<dbReference type="OrthoDB" id="5966927at2759"/>
<sequence>MSFILSRSSPRTCYYCRSTVASSTPSSPLFGGFSSANAGSSSSNFRCPHCGCWNRFNEKGEIIGDEPAMRNESLNVDSFAKRGSPDRNQLPSNLQFSNRNIFCRICTTNQTLLINLLANYLPDDENDPVYASRIASLPAYTASLQARYPPVCASCLPGVEEEIARKDSMARTRALGGALKASNVRGREKGRAAINASKKRRSLFFWKVRGLLWCTTLLASISIHVMGAFALKFSMLRTFVPVFPIAVLLSLLWSLWDPAYSLRERSAMRGKEVRIDGRSTFIKLQLLAWLSRFTFSSFALYSWIYPDGISIPLQLSIPTLHLIFLAFELAITALSYFSIRIRRPSPIRLIDTSASRALTPMPESQPGNNTTLRRSSTPSLSSTVSSAVSEPDLFATLSLSPDPIIANYAASSSINPIFGKPSLLVKSENTNSRGGEVNYYPDDDHDDDTFAAKDPNAMDWEPIATTNSAKRNPQQTRRTDDGVWLRQQRFFPPEEPTGLETLLMHTRLVDDEDVKQRGRRNPTHVRWNWTLVYSLSIVPILVLLLSLWWRGALPYRNTNRASEPLPLQL</sequence>
<feature type="compositionally biased region" description="Low complexity" evidence="6">
    <location>
        <begin position="370"/>
        <end position="384"/>
    </location>
</feature>
<feature type="domain" description="Ima1 N-terminal" evidence="8">
    <location>
        <begin position="38"/>
        <end position="159"/>
    </location>
</feature>
<name>A0A0H2S931_9AGAM</name>
<evidence type="ECO:0000256" key="5">
    <source>
        <dbReference type="ARBA" id="ARBA00023242"/>
    </source>
</evidence>